<dbReference type="InterPro" id="IPR000014">
    <property type="entry name" value="PAS"/>
</dbReference>
<evidence type="ECO:0000256" key="7">
    <source>
        <dbReference type="ARBA" id="ARBA00022692"/>
    </source>
</evidence>
<feature type="domain" description="Histidine kinase" evidence="15">
    <location>
        <begin position="305"/>
        <end position="526"/>
    </location>
</feature>
<dbReference type="InterPro" id="IPR036890">
    <property type="entry name" value="HATPase_C_sf"/>
</dbReference>
<dbReference type="Proteomes" id="UP000655410">
    <property type="component" value="Unassembled WGS sequence"/>
</dbReference>
<dbReference type="Gene3D" id="3.30.565.10">
    <property type="entry name" value="Histidine kinase-like ATPase, C-terminal domain"/>
    <property type="match status" value="1"/>
</dbReference>
<dbReference type="PRINTS" id="PR00344">
    <property type="entry name" value="BCTRLSENSOR"/>
</dbReference>
<comment type="caution">
    <text evidence="17">The sequence shown here is derived from an EMBL/GenBank/DDBJ whole genome shotgun (WGS) entry which is preliminary data.</text>
</comment>
<dbReference type="RefSeq" id="WP_188784939.1">
    <property type="nucleotide sequence ID" value="NZ_BMNI01000010.1"/>
</dbReference>
<dbReference type="InterPro" id="IPR013767">
    <property type="entry name" value="PAS_fold"/>
</dbReference>
<dbReference type="InterPro" id="IPR029151">
    <property type="entry name" value="Sensor-like_sf"/>
</dbReference>
<evidence type="ECO:0000256" key="12">
    <source>
        <dbReference type="ARBA" id="ARBA00023012"/>
    </source>
</evidence>
<evidence type="ECO:0000256" key="8">
    <source>
        <dbReference type="ARBA" id="ARBA00022741"/>
    </source>
</evidence>
<dbReference type="PROSITE" id="PS50112">
    <property type="entry name" value="PAS"/>
    <property type="match status" value="1"/>
</dbReference>
<evidence type="ECO:0000259" key="16">
    <source>
        <dbReference type="PROSITE" id="PS50112"/>
    </source>
</evidence>
<accession>A0ABQ2NEB6</accession>
<dbReference type="PROSITE" id="PS50109">
    <property type="entry name" value="HIS_KIN"/>
    <property type="match status" value="1"/>
</dbReference>
<keyword evidence="13 14" id="KW-0472">Membrane</keyword>
<comment type="catalytic activity">
    <reaction evidence="1">
        <text>ATP + protein L-histidine = ADP + protein N-phospho-L-histidine.</text>
        <dbReference type="EC" id="2.7.13.3"/>
    </reaction>
</comment>
<keyword evidence="9 17" id="KW-0418">Kinase</keyword>
<evidence type="ECO:0000256" key="13">
    <source>
        <dbReference type="ARBA" id="ARBA00023136"/>
    </source>
</evidence>
<evidence type="ECO:0000259" key="15">
    <source>
        <dbReference type="PROSITE" id="PS50109"/>
    </source>
</evidence>
<dbReference type="CDD" id="cd00130">
    <property type="entry name" value="PAS"/>
    <property type="match status" value="1"/>
</dbReference>
<dbReference type="InterPro" id="IPR004358">
    <property type="entry name" value="Sig_transdc_His_kin-like_C"/>
</dbReference>
<comment type="subcellular location">
    <subcellularLocation>
        <location evidence="2">Cell membrane</location>
        <topology evidence="2">Multi-pass membrane protein</topology>
    </subcellularLocation>
</comment>
<evidence type="ECO:0000313" key="18">
    <source>
        <dbReference type="Proteomes" id="UP000655410"/>
    </source>
</evidence>
<dbReference type="PANTHER" id="PTHR43547">
    <property type="entry name" value="TWO-COMPONENT HISTIDINE KINASE"/>
    <property type="match status" value="1"/>
</dbReference>
<evidence type="ECO:0000256" key="14">
    <source>
        <dbReference type="SAM" id="Phobius"/>
    </source>
</evidence>
<evidence type="ECO:0000256" key="1">
    <source>
        <dbReference type="ARBA" id="ARBA00000085"/>
    </source>
</evidence>
<evidence type="ECO:0000256" key="2">
    <source>
        <dbReference type="ARBA" id="ARBA00004651"/>
    </source>
</evidence>
<evidence type="ECO:0000256" key="10">
    <source>
        <dbReference type="ARBA" id="ARBA00022840"/>
    </source>
</evidence>
<feature type="transmembrane region" description="Helical" evidence="14">
    <location>
        <begin position="170"/>
        <end position="193"/>
    </location>
</feature>
<evidence type="ECO:0000256" key="4">
    <source>
        <dbReference type="ARBA" id="ARBA00022475"/>
    </source>
</evidence>
<keyword evidence="4" id="KW-1003">Cell membrane</keyword>
<evidence type="ECO:0000256" key="9">
    <source>
        <dbReference type="ARBA" id="ARBA00022777"/>
    </source>
</evidence>
<dbReference type="GO" id="GO:0016301">
    <property type="term" value="F:kinase activity"/>
    <property type="evidence" value="ECO:0007669"/>
    <property type="project" value="UniProtKB-KW"/>
</dbReference>
<dbReference type="EC" id="2.7.13.3" evidence="3"/>
<keyword evidence="12" id="KW-0902">Two-component regulatory system</keyword>
<organism evidence="17 18">
    <name type="scientific">Nocardioides phosphati</name>
    <dbReference type="NCBI Taxonomy" id="1867775"/>
    <lineage>
        <taxon>Bacteria</taxon>
        <taxon>Bacillati</taxon>
        <taxon>Actinomycetota</taxon>
        <taxon>Actinomycetes</taxon>
        <taxon>Propionibacteriales</taxon>
        <taxon>Nocardioidaceae</taxon>
        <taxon>Nocardioides</taxon>
    </lineage>
</organism>
<sequence length="526" mass="55404">MRRPRRAGSLAGQILLLQLVLVGLLVAVALGLAAYDARRDVRTQASAETLVVAQAVADSPTVRTALRASAPCRSLEPYAEAVRHDTGTDFVVVMRPDRTRCTHPDPAQIGKRFIGDLGSAPDGRPFTQEYAGTLGPSVRTVVPVLEHGHVVAYVAVGITLDRLNSELVHALAPLALAGLAVLALGGLGALLVSRRLRRQTHGMGAAEITRMYEYYEAVLHAVREGLLLLDTENRVQLVNDEARRLLGLPDDVIGRPLRELGLPPALVRAAVGDRADADDIYVTERHVLVVSTSPATWRGRTVGAVVTLRDRTELQAVSGQLDLVRGLTDSLRAQNHEAANRLHAVVSLIEMGQPAEAVDFATEELQVAQLLADRLAASVEEPVLAALLLGKTAEAAERGISLSVEGQLSGDLPLEPRELLTVVGNLVDNALDAVAEVAPGGDRRVRVTLEGGAGRLAVTVDDSGPGIASDAAAHVLERGWSTKAAAGRGVGLALVAQVVRRHGGEIAVDASPLGGARFQVQVGADA</sequence>
<dbReference type="Gene3D" id="3.30.450.20">
    <property type="entry name" value="PAS domain"/>
    <property type="match status" value="2"/>
</dbReference>
<evidence type="ECO:0000313" key="17">
    <source>
        <dbReference type="EMBL" id="GGO93090.1"/>
    </source>
</evidence>
<dbReference type="SMART" id="SM00091">
    <property type="entry name" value="PAS"/>
    <property type="match status" value="1"/>
</dbReference>
<evidence type="ECO:0000256" key="3">
    <source>
        <dbReference type="ARBA" id="ARBA00012438"/>
    </source>
</evidence>
<keyword evidence="8" id="KW-0547">Nucleotide-binding</keyword>
<protein>
    <recommendedName>
        <fullName evidence="3">histidine kinase</fullName>
        <ecNumber evidence="3">2.7.13.3</ecNumber>
    </recommendedName>
</protein>
<dbReference type="InterPro" id="IPR003594">
    <property type="entry name" value="HATPase_dom"/>
</dbReference>
<dbReference type="PANTHER" id="PTHR43547:SF10">
    <property type="entry name" value="SENSOR HISTIDINE KINASE DCUS"/>
    <property type="match status" value="1"/>
</dbReference>
<proteinExistence type="predicted"/>
<dbReference type="Pfam" id="PF02518">
    <property type="entry name" value="HATPase_c"/>
    <property type="match status" value="1"/>
</dbReference>
<dbReference type="EMBL" id="BMNI01000010">
    <property type="protein sequence ID" value="GGO93090.1"/>
    <property type="molecule type" value="Genomic_DNA"/>
</dbReference>
<keyword evidence="10" id="KW-0067">ATP-binding</keyword>
<dbReference type="Pfam" id="PF00989">
    <property type="entry name" value="PAS"/>
    <property type="match status" value="1"/>
</dbReference>
<keyword evidence="7 14" id="KW-0812">Transmembrane</keyword>
<dbReference type="InterPro" id="IPR033463">
    <property type="entry name" value="sCache_3"/>
</dbReference>
<evidence type="ECO:0000256" key="11">
    <source>
        <dbReference type="ARBA" id="ARBA00022989"/>
    </source>
</evidence>
<keyword evidence="18" id="KW-1185">Reference proteome</keyword>
<reference evidence="18" key="1">
    <citation type="journal article" date="2019" name="Int. J. Syst. Evol. Microbiol.">
        <title>The Global Catalogue of Microorganisms (GCM) 10K type strain sequencing project: providing services to taxonomists for standard genome sequencing and annotation.</title>
        <authorList>
            <consortium name="The Broad Institute Genomics Platform"/>
            <consortium name="The Broad Institute Genome Sequencing Center for Infectious Disease"/>
            <person name="Wu L."/>
            <person name="Ma J."/>
        </authorList>
    </citation>
    <scope>NUCLEOTIDE SEQUENCE [LARGE SCALE GENOMIC DNA]</scope>
    <source>
        <strain evidence="18">CGMCC 4.7371</strain>
    </source>
</reference>
<dbReference type="SUPFAM" id="SSF55874">
    <property type="entry name" value="ATPase domain of HSP90 chaperone/DNA topoisomerase II/histidine kinase"/>
    <property type="match status" value="1"/>
</dbReference>
<dbReference type="InterPro" id="IPR035965">
    <property type="entry name" value="PAS-like_dom_sf"/>
</dbReference>
<keyword evidence="11 14" id="KW-1133">Transmembrane helix</keyword>
<dbReference type="SUPFAM" id="SSF55785">
    <property type="entry name" value="PYP-like sensor domain (PAS domain)"/>
    <property type="match status" value="1"/>
</dbReference>
<dbReference type="SMART" id="SM00387">
    <property type="entry name" value="HATPase_c"/>
    <property type="match status" value="1"/>
</dbReference>
<keyword evidence="6" id="KW-0808">Transferase</keyword>
<dbReference type="Pfam" id="PF17203">
    <property type="entry name" value="sCache_3_2"/>
    <property type="match status" value="1"/>
</dbReference>
<dbReference type="InterPro" id="IPR005467">
    <property type="entry name" value="His_kinase_dom"/>
</dbReference>
<feature type="domain" description="PAS" evidence="16">
    <location>
        <begin position="211"/>
        <end position="248"/>
    </location>
</feature>
<gene>
    <name evidence="17" type="ORF">GCM10011584_31020</name>
</gene>
<evidence type="ECO:0000256" key="6">
    <source>
        <dbReference type="ARBA" id="ARBA00022679"/>
    </source>
</evidence>
<name>A0ABQ2NEB6_9ACTN</name>
<evidence type="ECO:0000256" key="5">
    <source>
        <dbReference type="ARBA" id="ARBA00022553"/>
    </source>
</evidence>
<dbReference type="SUPFAM" id="SSF103190">
    <property type="entry name" value="Sensory domain-like"/>
    <property type="match status" value="1"/>
</dbReference>
<keyword evidence="5" id="KW-0597">Phosphoprotein</keyword>